<dbReference type="GO" id="GO:0005506">
    <property type="term" value="F:iron ion binding"/>
    <property type="evidence" value="ECO:0007669"/>
    <property type="project" value="InterPro"/>
</dbReference>
<gene>
    <name evidence="9" type="ORF">BT63DRAFT_468089</name>
</gene>
<evidence type="ECO:0000256" key="4">
    <source>
        <dbReference type="ARBA" id="ARBA00023002"/>
    </source>
</evidence>
<accession>A0A6A6ULX4</accession>
<dbReference type="GO" id="GO:0016705">
    <property type="term" value="F:oxidoreductase activity, acting on paired donors, with incorporation or reduction of molecular oxygen"/>
    <property type="evidence" value="ECO:0007669"/>
    <property type="project" value="InterPro"/>
</dbReference>
<protein>
    <submittedName>
        <fullName evidence="9">Cytochrome P450</fullName>
    </submittedName>
</protein>
<keyword evidence="8" id="KW-1133">Transmembrane helix</keyword>
<keyword evidence="2 7" id="KW-0349">Heme</keyword>
<dbReference type="CDD" id="cd11051">
    <property type="entry name" value="CYP59-like"/>
    <property type="match status" value="1"/>
</dbReference>
<dbReference type="InterPro" id="IPR036396">
    <property type="entry name" value="Cyt_P450_sf"/>
</dbReference>
<feature type="binding site" description="axial binding residue" evidence="7">
    <location>
        <position position="492"/>
    </location>
    <ligand>
        <name>heme</name>
        <dbReference type="ChEBI" id="CHEBI:30413"/>
    </ligand>
    <ligandPart>
        <name>Fe</name>
        <dbReference type="ChEBI" id="CHEBI:18248"/>
    </ligandPart>
</feature>
<evidence type="ECO:0000256" key="7">
    <source>
        <dbReference type="PIRSR" id="PIRSR602401-1"/>
    </source>
</evidence>
<comment type="cofactor">
    <cofactor evidence="7">
        <name>heme</name>
        <dbReference type="ChEBI" id="CHEBI:30413"/>
    </cofactor>
</comment>
<evidence type="ECO:0000256" key="1">
    <source>
        <dbReference type="ARBA" id="ARBA00010617"/>
    </source>
</evidence>
<feature type="transmembrane region" description="Helical" evidence="8">
    <location>
        <begin position="6"/>
        <end position="23"/>
    </location>
</feature>
<keyword evidence="4" id="KW-0560">Oxidoreductase</keyword>
<dbReference type="PRINTS" id="PR00463">
    <property type="entry name" value="EP450I"/>
</dbReference>
<evidence type="ECO:0000256" key="5">
    <source>
        <dbReference type="ARBA" id="ARBA00023004"/>
    </source>
</evidence>
<dbReference type="GO" id="GO:0004497">
    <property type="term" value="F:monooxygenase activity"/>
    <property type="evidence" value="ECO:0007669"/>
    <property type="project" value="UniProtKB-KW"/>
</dbReference>
<keyword evidence="10" id="KW-1185">Reference proteome</keyword>
<sequence>MLPYSSIWLVGIAAVIYGLAYFTKRRNESKDLPQPRGPDGRSFIWGNMPVAGECMKLFPPTTHMHNWPHYIAKRWKTGPLFYLDMWPLGPRFLFMSDPELISQYITTTQSLPKSSLETDFLDRFLGKLNMVSSEGSHWKRLRSMFNPGFSASHLMTMVPYIVDSSMVFLDILNKKAETGELFELEDVCTKLTIDIIGKVVLDSDFNSQKATHPIVDTFRTRIGLMPDVTSIYPWAGLDLFRPYRLWKNERKLNGLIAKELERKIQAREASKTASSGSAKNRKKSVVDLALDGYEKELSESGKAGGAKVMVDARTRADIVDSMKTFIFAGHDTTASTLSYIYYMLHLLPSVYNKFCKELDTVFGVGTSPAAIAEMIKKDHHIVNKLEYGNAIIKEALRMFPPASTLRHIPAASDPSKIVFITDPKSGRKFPISGWHVWPAVHFVSRNEEFFPDPHHFIPERFIQAETPFPEAKLFTPAGKEAWRPFERGPRNCIGQELAMIESRVILALAVRGFDFVSEIDGVKTETWTPIDTVSEFEDGRPGTERQTIEGHRCYQILRAAAKPKGGMPGRLSKRKVS</sequence>
<keyword evidence="6" id="KW-0503">Monooxygenase</keyword>
<evidence type="ECO:0000256" key="2">
    <source>
        <dbReference type="ARBA" id="ARBA00022617"/>
    </source>
</evidence>
<name>A0A6A6ULX4_9PEZI</name>
<reference evidence="9" key="1">
    <citation type="journal article" date="2020" name="Stud. Mycol.">
        <title>101 Dothideomycetes genomes: a test case for predicting lifestyles and emergence of pathogens.</title>
        <authorList>
            <person name="Haridas S."/>
            <person name="Albert R."/>
            <person name="Binder M."/>
            <person name="Bloem J."/>
            <person name="Labutti K."/>
            <person name="Salamov A."/>
            <person name="Andreopoulos B."/>
            <person name="Baker S."/>
            <person name="Barry K."/>
            <person name="Bills G."/>
            <person name="Bluhm B."/>
            <person name="Cannon C."/>
            <person name="Castanera R."/>
            <person name="Culley D."/>
            <person name="Daum C."/>
            <person name="Ezra D."/>
            <person name="Gonzalez J."/>
            <person name="Henrissat B."/>
            <person name="Kuo A."/>
            <person name="Liang C."/>
            <person name="Lipzen A."/>
            <person name="Lutzoni F."/>
            <person name="Magnuson J."/>
            <person name="Mondo S."/>
            <person name="Nolan M."/>
            <person name="Ohm R."/>
            <person name="Pangilinan J."/>
            <person name="Park H.-J."/>
            <person name="Ramirez L."/>
            <person name="Alfaro M."/>
            <person name="Sun H."/>
            <person name="Tritt A."/>
            <person name="Yoshinaga Y."/>
            <person name="Zwiers L.-H."/>
            <person name="Turgeon B."/>
            <person name="Goodwin S."/>
            <person name="Spatafora J."/>
            <person name="Crous P."/>
            <person name="Grigoriev I."/>
        </authorList>
    </citation>
    <scope>NUCLEOTIDE SEQUENCE</scope>
    <source>
        <strain evidence="9">CBS 115976</strain>
    </source>
</reference>
<dbReference type="Pfam" id="PF00067">
    <property type="entry name" value="p450"/>
    <property type="match status" value="1"/>
</dbReference>
<dbReference type="AlphaFoldDB" id="A0A6A6ULX4"/>
<dbReference type="PRINTS" id="PR00385">
    <property type="entry name" value="P450"/>
</dbReference>
<dbReference type="InterPro" id="IPR001128">
    <property type="entry name" value="Cyt_P450"/>
</dbReference>
<evidence type="ECO:0000256" key="3">
    <source>
        <dbReference type="ARBA" id="ARBA00022723"/>
    </source>
</evidence>
<organism evidence="9 10">
    <name type="scientific">Microthyrium microscopicum</name>
    <dbReference type="NCBI Taxonomy" id="703497"/>
    <lineage>
        <taxon>Eukaryota</taxon>
        <taxon>Fungi</taxon>
        <taxon>Dikarya</taxon>
        <taxon>Ascomycota</taxon>
        <taxon>Pezizomycotina</taxon>
        <taxon>Dothideomycetes</taxon>
        <taxon>Dothideomycetes incertae sedis</taxon>
        <taxon>Microthyriales</taxon>
        <taxon>Microthyriaceae</taxon>
        <taxon>Microthyrium</taxon>
    </lineage>
</organism>
<dbReference type="GO" id="GO:0020037">
    <property type="term" value="F:heme binding"/>
    <property type="evidence" value="ECO:0007669"/>
    <property type="project" value="InterPro"/>
</dbReference>
<keyword evidence="8" id="KW-0472">Membrane</keyword>
<proteinExistence type="inferred from homology"/>
<dbReference type="PANTHER" id="PTHR24291:SF50">
    <property type="entry name" value="BIFUNCTIONAL ALBAFLAVENONE MONOOXYGENASE_TERPENE SYNTHASE"/>
    <property type="match status" value="1"/>
</dbReference>
<keyword evidence="8" id="KW-0812">Transmembrane</keyword>
<keyword evidence="5 7" id="KW-0408">Iron</keyword>
<evidence type="ECO:0000256" key="8">
    <source>
        <dbReference type="SAM" id="Phobius"/>
    </source>
</evidence>
<dbReference type="InterPro" id="IPR050196">
    <property type="entry name" value="Cytochrome_P450_Monoox"/>
</dbReference>
<evidence type="ECO:0000313" key="10">
    <source>
        <dbReference type="Proteomes" id="UP000799302"/>
    </source>
</evidence>
<dbReference type="EMBL" id="MU004232">
    <property type="protein sequence ID" value="KAF2672088.1"/>
    <property type="molecule type" value="Genomic_DNA"/>
</dbReference>
<dbReference type="PANTHER" id="PTHR24291">
    <property type="entry name" value="CYTOCHROME P450 FAMILY 4"/>
    <property type="match status" value="1"/>
</dbReference>
<evidence type="ECO:0000256" key="6">
    <source>
        <dbReference type="ARBA" id="ARBA00023033"/>
    </source>
</evidence>
<dbReference type="Gene3D" id="1.10.630.10">
    <property type="entry name" value="Cytochrome P450"/>
    <property type="match status" value="1"/>
</dbReference>
<dbReference type="Proteomes" id="UP000799302">
    <property type="component" value="Unassembled WGS sequence"/>
</dbReference>
<keyword evidence="3 7" id="KW-0479">Metal-binding</keyword>
<dbReference type="InterPro" id="IPR002401">
    <property type="entry name" value="Cyt_P450_E_grp-I"/>
</dbReference>
<dbReference type="SUPFAM" id="SSF48264">
    <property type="entry name" value="Cytochrome P450"/>
    <property type="match status" value="1"/>
</dbReference>
<dbReference type="OrthoDB" id="10029320at2759"/>
<evidence type="ECO:0000313" key="9">
    <source>
        <dbReference type="EMBL" id="KAF2672088.1"/>
    </source>
</evidence>
<comment type="similarity">
    <text evidence="1">Belongs to the cytochrome P450 family.</text>
</comment>